<organism evidence="1 2">
    <name type="scientific">Cichorium intybus</name>
    <name type="common">Chicory</name>
    <dbReference type="NCBI Taxonomy" id="13427"/>
    <lineage>
        <taxon>Eukaryota</taxon>
        <taxon>Viridiplantae</taxon>
        <taxon>Streptophyta</taxon>
        <taxon>Embryophyta</taxon>
        <taxon>Tracheophyta</taxon>
        <taxon>Spermatophyta</taxon>
        <taxon>Magnoliopsida</taxon>
        <taxon>eudicotyledons</taxon>
        <taxon>Gunneridae</taxon>
        <taxon>Pentapetalae</taxon>
        <taxon>asterids</taxon>
        <taxon>campanulids</taxon>
        <taxon>Asterales</taxon>
        <taxon>Asteraceae</taxon>
        <taxon>Cichorioideae</taxon>
        <taxon>Cichorieae</taxon>
        <taxon>Cichoriinae</taxon>
        <taxon>Cichorium</taxon>
    </lineage>
</organism>
<gene>
    <name evidence="1" type="ORF">L2E82_37377</name>
</gene>
<name>A0ACB9AF37_CICIN</name>
<proteinExistence type="predicted"/>
<evidence type="ECO:0000313" key="1">
    <source>
        <dbReference type="EMBL" id="KAI3708219.1"/>
    </source>
</evidence>
<dbReference type="Proteomes" id="UP001055811">
    <property type="component" value="Linkage Group LG07"/>
</dbReference>
<accession>A0ACB9AF37</accession>
<evidence type="ECO:0000313" key="2">
    <source>
        <dbReference type="Proteomes" id="UP001055811"/>
    </source>
</evidence>
<protein>
    <submittedName>
        <fullName evidence="1">Uncharacterized protein</fullName>
    </submittedName>
</protein>
<keyword evidence="2" id="KW-1185">Reference proteome</keyword>
<reference evidence="1 2" key="2">
    <citation type="journal article" date="2022" name="Mol. Ecol. Resour.">
        <title>The genomes of chicory, endive, great burdock and yacon provide insights into Asteraceae paleo-polyploidization history and plant inulin production.</title>
        <authorList>
            <person name="Fan W."/>
            <person name="Wang S."/>
            <person name="Wang H."/>
            <person name="Wang A."/>
            <person name="Jiang F."/>
            <person name="Liu H."/>
            <person name="Zhao H."/>
            <person name="Xu D."/>
            <person name="Zhang Y."/>
        </authorList>
    </citation>
    <scope>NUCLEOTIDE SEQUENCE [LARGE SCALE GENOMIC DNA]</scope>
    <source>
        <strain evidence="2">cv. Punajuju</strain>
        <tissue evidence="1">Leaves</tissue>
    </source>
</reference>
<dbReference type="EMBL" id="CM042015">
    <property type="protein sequence ID" value="KAI3708219.1"/>
    <property type="molecule type" value="Genomic_DNA"/>
</dbReference>
<comment type="caution">
    <text evidence="1">The sequence shown here is derived from an EMBL/GenBank/DDBJ whole genome shotgun (WGS) entry which is preliminary data.</text>
</comment>
<sequence>MAPLSFTLATTSSSLSLLFSQTPTQQRQLKTHAKQTHRFQVSCNVSSDDHEKLPTTNPQPQKLILPQTSLDWQNVDRRNLLLGLGGVYSTVSLNGVPSAFADAVKSPSIVSSFGPSCKEAGSGFNADKGLFRSTACCPPPSKYVKEEDYVFPQPGETRIRQPLHSLSPEYIEKFRYGIQQMRDLPDDDPRSFKNQAKVHCAYCNGSYTQNGQQLQIHNSWLFFPFHRYYLYFFERILGHFVDDKTFGLPYWNWDNPDGMVIPNFVLEEKQSDTNPNPLYDLFREKKHIKPGVMIDLDFTGTDRIVGKYYSQKDVNDTTMNRQMMRNAFDAKSFFGGRYVAGSAPIANADNLVGAIEAGCHTAVHRWVGDSEKPNHEDMGNFYSAGYDPLFYLHHSNVDRMWTLWKDMEVVGHKEPEGEDWLNASYVFFDENQKPVRVYNRDCVNLDNLKYKYLHSSIDSWKDRKPKPRCANSSTNTSAKNMNGEDFKSNVVINKTPVRFRLNRPNGGEKRSPEDKKNVKEILCVTGINFDGMKPAKFDVFVNDCGDSTKITACESEYAGTFAAIPHKKDESMVCKSGMRFGITELLEEINAEDHKSVQVTIEPRPTKDEYPDINIEKIEIKLIDVSK</sequence>
<reference evidence="2" key="1">
    <citation type="journal article" date="2022" name="Mol. Ecol. Resour.">
        <title>The genomes of chicory, endive, great burdock and yacon provide insights into Asteraceae palaeo-polyploidization history and plant inulin production.</title>
        <authorList>
            <person name="Fan W."/>
            <person name="Wang S."/>
            <person name="Wang H."/>
            <person name="Wang A."/>
            <person name="Jiang F."/>
            <person name="Liu H."/>
            <person name="Zhao H."/>
            <person name="Xu D."/>
            <person name="Zhang Y."/>
        </authorList>
    </citation>
    <scope>NUCLEOTIDE SEQUENCE [LARGE SCALE GENOMIC DNA]</scope>
    <source>
        <strain evidence="2">cv. Punajuju</strain>
    </source>
</reference>